<dbReference type="Pfam" id="PF07004">
    <property type="entry name" value="SHIPPO-rpt"/>
    <property type="match status" value="5"/>
</dbReference>
<evidence type="ECO:0000256" key="1">
    <source>
        <dbReference type="SAM" id="MobiDB-lite"/>
    </source>
</evidence>
<comment type="caution">
    <text evidence="2">The sequence shown here is derived from an EMBL/GenBank/DDBJ whole genome shotgun (WGS) entry which is preliminary data.</text>
</comment>
<accession>A0ABP1GVJ5</accession>
<dbReference type="PANTHER" id="PTHR21580:SF28">
    <property type="entry name" value="BOREALIN N-TERMINAL DOMAIN-CONTAINING PROTEIN-RELATED"/>
    <property type="match status" value="1"/>
</dbReference>
<dbReference type="InterPro" id="IPR010736">
    <property type="entry name" value="SHIPPO-rpt"/>
</dbReference>
<dbReference type="Proteomes" id="UP001642409">
    <property type="component" value="Unassembled WGS sequence"/>
</dbReference>
<feature type="region of interest" description="Disordered" evidence="1">
    <location>
        <begin position="68"/>
        <end position="94"/>
    </location>
</feature>
<dbReference type="InterPro" id="IPR051291">
    <property type="entry name" value="CIMAP"/>
</dbReference>
<organism evidence="2 3">
    <name type="scientific">Hexamita inflata</name>
    <dbReference type="NCBI Taxonomy" id="28002"/>
    <lineage>
        <taxon>Eukaryota</taxon>
        <taxon>Metamonada</taxon>
        <taxon>Diplomonadida</taxon>
        <taxon>Hexamitidae</taxon>
        <taxon>Hexamitinae</taxon>
        <taxon>Hexamita</taxon>
    </lineage>
</organism>
<gene>
    <name evidence="2" type="ORF">HINF_LOCUS6017</name>
</gene>
<dbReference type="EMBL" id="CAXDID020000011">
    <property type="protein sequence ID" value="CAL5980089.1"/>
    <property type="molecule type" value="Genomic_DNA"/>
</dbReference>
<dbReference type="PANTHER" id="PTHR21580">
    <property type="entry name" value="SHIPPO-1-RELATED"/>
    <property type="match status" value="1"/>
</dbReference>
<evidence type="ECO:0000313" key="3">
    <source>
        <dbReference type="Proteomes" id="UP001642409"/>
    </source>
</evidence>
<name>A0ABP1GVJ5_9EUKA</name>
<feature type="compositionally biased region" description="Polar residues" evidence="1">
    <location>
        <begin position="71"/>
        <end position="83"/>
    </location>
</feature>
<proteinExistence type="predicted"/>
<keyword evidence="3" id="KW-1185">Reference proteome</keyword>
<evidence type="ECO:0000313" key="2">
    <source>
        <dbReference type="EMBL" id="CAL5980089.1"/>
    </source>
</evidence>
<sequence length="243" mass="27249">MRKDESDLKLEQLETKRKQLLDPVKYKHLSESFTMTNMAARISCTQGPGAYNVDNSFRAVSRHVPAAKLRPSSQSSKLYNNKSPGPAHYESQKRDYSGGYMSLVPFKSDPMRTAPEVGPGYYAIDRQKSKPNFTFGSRINIEKQNTDAGPGTYDVASILDRKRGAQFTMKGKPAEKVEISPGPCSYNVLMRSANDMKRGHKFCSEKKEEKIIFNTPGAGDYDVSRKDRGPKFTMGTRTFGDHL</sequence>
<reference evidence="2 3" key="1">
    <citation type="submission" date="2024-07" db="EMBL/GenBank/DDBJ databases">
        <authorList>
            <person name="Akdeniz Z."/>
        </authorList>
    </citation>
    <scope>NUCLEOTIDE SEQUENCE [LARGE SCALE GENOMIC DNA]</scope>
</reference>
<protein>
    <submittedName>
        <fullName evidence="2">SHIPPO_1-like protein</fullName>
    </submittedName>
</protein>